<reference evidence="3" key="1">
    <citation type="journal article" date="2019" name="Int. J. Syst. Evol. Microbiol.">
        <title>The Global Catalogue of Microorganisms (GCM) 10K type strain sequencing project: providing services to taxonomists for standard genome sequencing and annotation.</title>
        <authorList>
            <consortium name="The Broad Institute Genomics Platform"/>
            <consortium name="The Broad Institute Genome Sequencing Center for Infectious Disease"/>
            <person name="Wu L."/>
            <person name="Ma J."/>
        </authorList>
    </citation>
    <scope>NUCLEOTIDE SEQUENCE [LARGE SCALE GENOMIC DNA]</scope>
    <source>
        <strain evidence="3">JCM 18325</strain>
    </source>
</reference>
<proteinExistence type="predicted"/>
<sequence length="417" mass="48121">MSVMGQRLVYPGQNQINHYMEDPSYLALNGQYNMTGIIQASDTDISNTTQYVYAQLSPFDNAAFGLDYARHSYQVFRYSQIFLNSRFRFNLGNEFHYINLGASIGTDRLNEDRTSKENNINTIFRLGLHYTNFNLTIGGFMNELPVQNNLLNTSLDPLTTYNGYTTYLSYMIRVSDNFRLTPTARYNSYSDLTFFEGVMNLNYKGNYELAISYKNDYSVNAAVSGRFLKHIRVSYSFENAIGSQNFNNVHSVGVSVDLTPKENEIPEWLANVKRNRVKLNSIKKVKEDPVALVETETIEKAETDNIEKIEETISAEEAELAKYPIMTEDAPSDIIDNRLKPGYYIILGSYKQVENAEREIERLRKNGSYARYGKKDANDDFNYVYVDRYDNKDIASKRTRAKQKENGFERVWLLKID</sequence>
<comment type="caution">
    <text evidence="2">The sequence shown here is derived from an EMBL/GenBank/DDBJ whole genome shotgun (WGS) entry which is preliminary data.</text>
</comment>
<dbReference type="InterPro" id="IPR019861">
    <property type="entry name" value="PorP/SprF_Bacteroidetes"/>
</dbReference>
<accession>A0ABP9CK99</accession>
<dbReference type="PROSITE" id="PS51724">
    <property type="entry name" value="SPOR"/>
    <property type="match status" value="1"/>
</dbReference>
<keyword evidence="3" id="KW-1185">Reference proteome</keyword>
<dbReference type="EMBL" id="BAABJW010000003">
    <property type="protein sequence ID" value="GAA4812222.1"/>
    <property type="molecule type" value="Genomic_DNA"/>
</dbReference>
<name>A0ABP9CK99_9FLAO</name>
<gene>
    <name evidence="2" type="ORF">GCM10023330_19390</name>
</gene>
<dbReference type="Pfam" id="PF11751">
    <property type="entry name" value="PorP_SprF"/>
    <property type="match status" value="1"/>
</dbReference>
<dbReference type="SUPFAM" id="SSF110997">
    <property type="entry name" value="Sporulation related repeat"/>
    <property type="match status" value="1"/>
</dbReference>
<dbReference type="InterPro" id="IPR036680">
    <property type="entry name" value="SPOR-like_sf"/>
</dbReference>
<dbReference type="Gene3D" id="3.30.70.1070">
    <property type="entry name" value="Sporulation related repeat"/>
    <property type="match status" value="1"/>
</dbReference>
<protein>
    <recommendedName>
        <fullName evidence="1">SPOR domain-containing protein</fullName>
    </recommendedName>
</protein>
<dbReference type="InterPro" id="IPR007730">
    <property type="entry name" value="SPOR-like_dom"/>
</dbReference>
<dbReference type="Pfam" id="PF05036">
    <property type="entry name" value="SPOR"/>
    <property type="match status" value="1"/>
</dbReference>
<dbReference type="SUPFAM" id="SSF56935">
    <property type="entry name" value="Porins"/>
    <property type="match status" value="1"/>
</dbReference>
<feature type="domain" description="SPOR" evidence="1">
    <location>
        <begin position="337"/>
        <end position="415"/>
    </location>
</feature>
<evidence type="ECO:0000313" key="2">
    <source>
        <dbReference type="EMBL" id="GAA4812222.1"/>
    </source>
</evidence>
<evidence type="ECO:0000259" key="1">
    <source>
        <dbReference type="PROSITE" id="PS51724"/>
    </source>
</evidence>
<organism evidence="2 3">
    <name type="scientific">Litoribaculum gwangyangense</name>
    <dbReference type="NCBI Taxonomy" id="1130722"/>
    <lineage>
        <taxon>Bacteria</taxon>
        <taxon>Pseudomonadati</taxon>
        <taxon>Bacteroidota</taxon>
        <taxon>Flavobacteriia</taxon>
        <taxon>Flavobacteriales</taxon>
        <taxon>Flavobacteriaceae</taxon>
        <taxon>Litoribaculum</taxon>
    </lineage>
</organism>
<evidence type="ECO:0000313" key="3">
    <source>
        <dbReference type="Proteomes" id="UP001501433"/>
    </source>
</evidence>
<dbReference type="Proteomes" id="UP001501433">
    <property type="component" value="Unassembled WGS sequence"/>
</dbReference>